<reference evidence="2" key="2">
    <citation type="submission" date="2017-12" db="EMBL/GenBank/DDBJ databases">
        <title>Genome sequence of the Bar-tailed Godwit (Limosa lapponica baueri).</title>
        <authorList>
            <person name="Lima N.C.B."/>
            <person name="Parody-Merino A.M."/>
            <person name="Battley P.F."/>
            <person name="Fidler A.E."/>
            <person name="Prosdocimi F."/>
        </authorList>
    </citation>
    <scope>NUCLEOTIDE SEQUENCE [LARGE SCALE GENOMIC DNA]</scope>
</reference>
<name>A0A2I0TWN0_LIMLA</name>
<keyword evidence="2" id="KW-1185">Reference proteome</keyword>
<organism evidence="1 2">
    <name type="scientific">Limosa lapponica baueri</name>
    <dbReference type="NCBI Taxonomy" id="1758121"/>
    <lineage>
        <taxon>Eukaryota</taxon>
        <taxon>Metazoa</taxon>
        <taxon>Chordata</taxon>
        <taxon>Craniata</taxon>
        <taxon>Vertebrata</taxon>
        <taxon>Euteleostomi</taxon>
        <taxon>Archelosauria</taxon>
        <taxon>Archosauria</taxon>
        <taxon>Dinosauria</taxon>
        <taxon>Saurischia</taxon>
        <taxon>Theropoda</taxon>
        <taxon>Coelurosauria</taxon>
        <taxon>Aves</taxon>
        <taxon>Neognathae</taxon>
        <taxon>Neoaves</taxon>
        <taxon>Charadriiformes</taxon>
        <taxon>Scolopacidae</taxon>
        <taxon>Limosa</taxon>
    </lineage>
</organism>
<sequence>MRYEEDSDAVSMTANMKQKKNDPRCNGLFCLASSSRISKVWISSEFCIELLVLCGGFSISLEHLNWR</sequence>
<evidence type="ECO:0000313" key="1">
    <source>
        <dbReference type="EMBL" id="PKU38217.1"/>
    </source>
</evidence>
<proteinExistence type="predicted"/>
<dbReference type="AlphaFoldDB" id="A0A2I0TWN0"/>
<dbReference type="Proteomes" id="UP000233556">
    <property type="component" value="Unassembled WGS sequence"/>
</dbReference>
<protein>
    <submittedName>
        <fullName evidence="1">Uncharacterized protein</fullName>
    </submittedName>
</protein>
<accession>A0A2I0TWN0</accession>
<dbReference type="EMBL" id="KZ506817">
    <property type="protein sequence ID" value="PKU38217.1"/>
    <property type="molecule type" value="Genomic_DNA"/>
</dbReference>
<evidence type="ECO:0000313" key="2">
    <source>
        <dbReference type="Proteomes" id="UP000233556"/>
    </source>
</evidence>
<gene>
    <name evidence="1" type="ORF">llap_11480</name>
</gene>
<reference evidence="2" key="1">
    <citation type="submission" date="2017-11" db="EMBL/GenBank/DDBJ databases">
        <authorList>
            <person name="Lima N.C."/>
            <person name="Parody-Merino A.M."/>
            <person name="Battley P.F."/>
            <person name="Fidler A.E."/>
            <person name="Prosdocimi F."/>
        </authorList>
    </citation>
    <scope>NUCLEOTIDE SEQUENCE [LARGE SCALE GENOMIC DNA]</scope>
</reference>